<gene>
    <name evidence="1" type="ordered locus">BF638R_1097</name>
</gene>
<evidence type="ECO:0000313" key="2">
    <source>
        <dbReference type="Proteomes" id="UP000008560"/>
    </source>
</evidence>
<organism evidence="1 2">
    <name type="scientific">Bacteroides fragilis (strain 638R)</name>
    <dbReference type="NCBI Taxonomy" id="862962"/>
    <lineage>
        <taxon>Bacteria</taxon>
        <taxon>Pseudomonadati</taxon>
        <taxon>Bacteroidota</taxon>
        <taxon>Bacteroidia</taxon>
        <taxon>Bacteroidales</taxon>
        <taxon>Bacteroidaceae</taxon>
        <taxon>Bacteroides</taxon>
    </lineage>
</organism>
<dbReference type="KEGG" id="bfg:BF638R_1097"/>
<name>E1WQ70_BACF6</name>
<protein>
    <submittedName>
        <fullName evidence="1">Uncharacterized protein</fullName>
    </submittedName>
</protein>
<dbReference type="Proteomes" id="UP000008560">
    <property type="component" value="Chromosome"/>
</dbReference>
<reference evidence="1 2" key="1">
    <citation type="journal article" date="2010" name="Microbiology">
        <title>Twenty-eight divergent polysaccharide loci specifying within- and amongst-strain capsule diversity in three strains of Bacteroides fragilis.</title>
        <authorList>
            <person name="Patrick S."/>
            <person name="Blakely G.W."/>
            <person name="Houston S."/>
            <person name="Moore J."/>
            <person name="Abratt V.R."/>
            <person name="Bertalan M."/>
            <person name="Cerdeno-Tarraga A.M."/>
            <person name="Quail M.A."/>
            <person name="Corton N."/>
            <person name="Corton C."/>
            <person name="Bignell A."/>
            <person name="Barron A."/>
            <person name="Clark L."/>
            <person name="Bentley S.D."/>
            <person name="Parkhill J."/>
        </authorList>
    </citation>
    <scope>NUCLEOTIDE SEQUENCE [LARGE SCALE GENOMIC DNA]</scope>
    <source>
        <strain evidence="1 2">638R</strain>
    </source>
</reference>
<evidence type="ECO:0000313" key="1">
    <source>
        <dbReference type="EMBL" id="CBW21656.1"/>
    </source>
</evidence>
<dbReference type="EMBL" id="FQ312004">
    <property type="protein sequence ID" value="CBW21656.1"/>
    <property type="molecule type" value="Genomic_DNA"/>
</dbReference>
<proteinExistence type="predicted"/>
<dbReference type="AlphaFoldDB" id="E1WQ70"/>
<accession>E1WQ70</accession>
<sequence length="87" mass="10377">MNTFSFIKRKHSIYCTKILNYSCLYSEIIKRLIIFLLFPFLCERNKNRDIKQKNLPAGFIHMISPVGRFILSDTPMKWELSCIFVIE</sequence>
<dbReference type="HOGENOM" id="CLU_2476836_0_0_10"/>